<comment type="caution">
    <text evidence="4">The sequence shown here is derived from an EMBL/GenBank/DDBJ whole genome shotgun (WGS) entry which is preliminary data.</text>
</comment>
<evidence type="ECO:0000313" key="5">
    <source>
        <dbReference type="Proteomes" id="UP000013776"/>
    </source>
</evidence>
<evidence type="ECO:0000256" key="2">
    <source>
        <dbReference type="SAM" id="MobiDB-lite"/>
    </source>
</evidence>
<feature type="compositionally biased region" description="Low complexity" evidence="2">
    <location>
        <begin position="365"/>
        <end position="375"/>
    </location>
</feature>
<dbReference type="PANTHER" id="PTHR10758:SF1">
    <property type="entry name" value="COP9 SIGNALOSOME COMPLEX SUBUNIT 3"/>
    <property type="match status" value="1"/>
</dbReference>
<accession>R4XAG1</accession>
<protein>
    <submittedName>
        <fullName evidence="4">COP9 signalosome complex subunit 3</fullName>
    </submittedName>
</protein>
<dbReference type="GO" id="GO:0008180">
    <property type="term" value="C:COP9 signalosome"/>
    <property type="evidence" value="ECO:0007669"/>
    <property type="project" value="TreeGrafter"/>
</dbReference>
<dbReference type="Proteomes" id="UP000013776">
    <property type="component" value="Unassembled WGS sequence"/>
</dbReference>
<dbReference type="STRING" id="1097556.R4XAG1"/>
<dbReference type="OrthoDB" id="29061at2759"/>
<dbReference type="InterPro" id="IPR055089">
    <property type="entry name" value="COP9_N"/>
</dbReference>
<sequence length="381" mass="42371">MSISYTAQLLEAIHQDANETNLKVATDYLRNLQPAQLNEVDGLNIRQLLEVLSKHQKSTDFIDFLYAVLRQYPQNSLTPVHGILVRTACSMRQYLAAMPLLEQSIEYLPKEHYLTYIDHLTFHFFGALCHAATGSWSRALFSLSMVLAAGGHNTSSFQLEAYRKFVLIGLIYHGKLLPFPTTTPSNTRRSLEILAAEYIELAEQYLVSGDTFLMLANASQSRMKDHGNDGFLRTAVASLPGHKILQLRNVYSSIYLPDLAARIGTDETGTAELLAEMNADGRLTSTTDEQGIVDFPAAVFDADSQLIKLEEVYRSIDDMSTRMSSLQKRLELEPEYVDRQLGRNGSTNDDGGKGKRKGTSARRFPGSTMTGPTTGDPDDSM</sequence>
<evidence type="ECO:0000313" key="4">
    <source>
        <dbReference type="EMBL" id="CCG82752.1"/>
    </source>
</evidence>
<feature type="domain" description="COP9 signalosome complex subunit 3 N-terminal helical repeats" evidence="3">
    <location>
        <begin position="45"/>
        <end position="184"/>
    </location>
</feature>
<organism evidence="4 5">
    <name type="scientific">Taphrina deformans (strain PYCC 5710 / ATCC 11124 / CBS 356.35 / IMI 108563 / JCM 9778 / NBRC 8474)</name>
    <name type="common">Peach leaf curl fungus</name>
    <name type="synonym">Lalaria deformans</name>
    <dbReference type="NCBI Taxonomy" id="1097556"/>
    <lineage>
        <taxon>Eukaryota</taxon>
        <taxon>Fungi</taxon>
        <taxon>Dikarya</taxon>
        <taxon>Ascomycota</taxon>
        <taxon>Taphrinomycotina</taxon>
        <taxon>Taphrinomycetes</taxon>
        <taxon>Taphrinales</taxon>
        <taxon>Taphrinaceae</taxon>
        <taxon>Taphrina</taxon>
    </lineage>
</organism>
<feature type="region of interest" description="Disordered" evidence="2">
    <location>
        <begin position="334"/>
        <end position="381"/>
    </location>
</feature>
<name>R4XAG1_TAPDE</name>
<reference evidence="4 5" key="1">
    <citation type="journal article" date="2013" name="MBio">
        <title>Genome sequencing of the plant pathogen Taphrina deformans, the causal agent of peach leaf curl.</title>
        <authorList>
            <person name="Cisse O.H."/>
            <person name="Almeida J.M.G.C.F."/>
            <person name="Fonseca A."/>
            <person name="Kumar A.A."/>
            <person name="Salojaervi J."/>
            <person name="Overmyer K."/>
            <person name="Hauser P.M."/>
            <person name="Pagni M."/>
        </authorList>
    </citation>
    <scope>NUCLEOTIDE SEQUENCE [LARGE SCALE GENOMIC DNA]</scope>
    <source>
        <strain evidence="5">PYCC 5710 / ATCC 11124 / CBS 356.35 / IMI 108563 / JCM 9778 / NBRC 8474</strain>
    </source>
</reference>
<gene>
    <name evidence="4" type="ORF">TAPDE_002895</name>
</gene>
<dbReference type="EMBL" id="CAHR02000098">
    <property type="protein sequence ID" value="CCG82752.1"/>
    <property type="molecule type" value="Genomic_DNA"/>
</dbReference>
<dbReference type="AlphaFoldDB" id="R4XAG1"/>
<dbReference type="InterPro" id="IPR050756">
    <property type="entry name" value="CSN3"/>
</dbReference>
<dbReference type="eggNOG" id="KOG2582">
    <property type="taxonomic scope" value="Eukaryota"/>
</dbReference>
<evidence type="ECO:0000256" key="1">
    <source>
        <dbReference type="ARBA" id="ARBA00022490"/>
    </source>
</evidence>
<keyword evidence="5" id="KW-1185">Reference proteome</keyword>
<proteinExistence type="predicted"/>
<dbReference type="GO" id="GO:0006511">
    <property type="term" value="P:ubiquitin-dependent protein catabolic process"/>
    <property type="evidence" value="ECO:0007669"/>
    <property type="project" value="TreeGrafter"/>
</dbReference>
<dbReference type="PANTHER" id="PTHR10758">
    <property type="entry name" value="26S PROTEASOME NON-ATPASE REGULATORY SUBUNIT 3/COP9 SIGNALOSOME COMPLEX SUBUNIT 3"/>
    <property type="match status" value="1"/>
</dbReference>
<dbReference type="VEuPathDB" id="FungiDB:TAPDE_002895"/>
<evidence type="ECO:0000259" key="3">
    <source>
        <dbReference type="Pfam" id="PF22788"/>
    </source>
</evidence>
<dbReference type="Pfam" id="PF22788">
    <property type="entry name" value="COP9_hel_rpt"/>
    <property type="match status" value="1"/>
</dbReference>
<keyword evidence="1" id="KW-0963">Cytoplasm</keyword>